<evidence type="ECO:0000313" key="1">
    <source>
        <dbReference type="EMBL" id="CAG8802623.1"/>
    </source>
</evidence>
<gene>
    <name evidence="1" type="ORF">RFULGI_LOCUS17895</name>
</gene>
<sequence>MLNNMISMHASLKPVVTKKLQISDEEYDKLTKIAVKEVVKINTYFQIVRVYA</sequence>
<keyword evidence="2" id="KW-1185">Reference proteome</keyword>
<evidence type="ECO:0000313" key="2">
    <source>
        <dbReference type="Proteomes" id="UP000789396"/>
    </source>
</evidence>
<dbReference type="OrthoDB" id="2440611at2759"/>
<proteinExistence type="predicted"/>
<feature type="non-terminal residue" evidence="1">
    <location>
        <position position="52"/>
    </location>
</feature>
<dbReference type="Proteomes" id="UP000789396">
    <property type="component" value="Unassembled WGS sequence"/>
</dbReference>
<dbReference type="EMBL" id="CAJVPZ010073921">
    <property type="protein sequence ID" value="CAG8802623.1"/>
    <property type="molecule type" value="Genomic_DNA"/>
</dbReference>
<comment type="caution">
    <text evidence="1">The sequence shown here is derived from an EMBL/GenBank/DDBJ whole genome shotgun (WGS) entry which is preliminary data.</text>
</comment>
<dbReference type="AlphaFoldDB" id="A0A9N9JXS6"/>
<accession>A0A9N9JXS6</accession>
<name>A0A9N9JXS6_9GLOM</name>
<protein>
    <submittedName>
        <fullName evidence="1">16141_t:CDS:1</fullName>
    </submittedName>
</protein>
<reference evidence="1" key="1">
    <citation type="submission" date="2021-06" db="EMBL/GenBank/DDBJ databases">
        <authorList>
            <person name="Kallberg Y."/>
            <person name="Tangrot J."/>
            <person name="Rosling A."/>
        </authorList>
    </citation>
    <scope>NUCLEOTIDE SEQUENCE</scope>
    <source>
        <strain evidence="1">IN212</strain>
    </source>
</reference>
<organism evidence="1 2">
    <name type="scientific">Racocetra fulgida</name>
    <dbReference type="NCBI Taxonomy" id="60492"/>
    <lineage>
        <taxon>Eukaryota</taxon>
        <taxon>Fungi</taxon>
        <taxon>Fungi incertae sedis</taxon>
        <taxon>Mucoromycota</taxon>
        <taxon>Glomeromycotina</taxon>
        <taxon>Glomeromycetes</taxon>
        <taxon>Diversisporales</taxon>
        <taxon>Gigasporaceae</taxon>
        <taxon>Racocetra</taxon>
    </lineage>
</organism>